<dbReference type="InterPro" id="IPR025420">
    <property type="entry name" value="DUF4143"/>
</dbReference>
<name>A0A6A7W7Y6_9BACT</name>
<proteinExistence type="predicted"/>
<dbReference type="Proteomes" id="UP000384372">
    <property type="component" value="Unassembled WGS sequence"/>
</dbReference>
<dbReference type="Pfam" id="PF13173">
    <property type="entry name" value="AAA_14"/>
    <property type="match status" value="1"/>
</dbReference>
<dbReference type="EMBL" id="VZAD01000013">
    <property type="protein sequence ID" value="MQP10581.1"/>
    <property type="molecule type" value="Genomic_DNA"/>
</dbReference>
<evidence type="ECO:0000259" key="1">
    <source>
        <dbReference type="Pfam" id="PF13173"/>
    </source>
</evidence>
<dbReference type="Pfam" id="PF13635">
    <property type="entry name" value="DUF4143"/>
    <property type="match status" value="1"/>
</dbReference>
<dbReference type="GO" id="GO:0005524">
    <property type="term" value="F:ATP binding"/>
    <property type="evidence" value="ECO:0007669"/>
    <property type="project" value="UniProtKB-KW"/>
</dbReference>
<dbReference type="InterPro" id="IPR027417">
    <property type="entry name" value="P-loop_NTPase"/>
</dbReference>
<reference evidence="3 4" key="1">
    <citation type="submission" date="2019-09" db="EMBL/GenBank/DDBJ databases">
        <title>Distinct polysaccharide growth profiles of human intestinal Prevotella copri isolates.</title>
        <authorList>
            <person name="Fehlner-Peach H."/>
            <person name="Magnabosco C."/>
            <person name="Raghavan V."/>
            <person name="Scher J.U."/>
            <person name="Tett A."/>
            <person name="Cox L.M."/>
            <person name="Gottsegen C."/>
            <person name="Watters A."/>
            <person name="Wiltshire- Gordon J.D."/>
            <person name="Segata N."/>
            <person name="Bonneau R."/>
            <person name="Littman D.R."/>
        </authorList>
    </citation>
    <scope>NUCLEOTIDE SEQUENCE [LARGE SCALE GENOMIC DNA]</scope>
    <source>
        <strain evidence="4">iAQ1173</strain>
    </source>
</reference>
<sequence length="452" mass="51572">MSERIFKRKIYQKLLDWKEQDKGSTALLIEGARRVGKSTIAEEFAKNEYETYLLIDFSIASKVVKDAFTDISNLDMLFTSLQMNCGVNLIPGKSLIIFDEIQKWPLARQAIKHLVKDGRFHYIETGSLLGIKMKKRPMTDGTKILIPSEERRIAMYPMDYEEFRWALGDTATMSLAKNIFEQWAPLGDATNRKLMRDFRLYVLVGGMPQAVNTYLDTLDLSRVDQVKRNIINLYDSDFYELDSSGKTSMLFHAIPAQLNTNASRYQVSSVIEGGRTERLTTSLSILKESMTTNIAYHSNDPSAGLAMHINPECFKLYCGDTGLFITLAFWDSDFTSNVIYQKILNGKLTADLGYVYENIVSQMLVAAGKKLYYHTWPTPDGKRKYEVDFLIPDGGKISVIEVKSARSAQHVSIDNFMQKYSSRILHSYLIYGKDLRKEGSLNCLPFYMTPFL</sequence>
<gene>
    <name evidence="3" type="ORF">F7D20_01080</name>
</gene>
<dbReference type="InterPro" id="IPR011335">
    <property type="entry name" value="Restrct_endonuc-II-like"/>
</dbReference>
<protein>
    <submittedName>
        <fullName evidence="3">ATP-binding protein</fullName>
    </submittedName>
</protein>
<organism evidence="3 4">
    <name type="scientific">Segatella copri</name>
    <dbReference type="NCBI Taxonomy" id="165179"/>
    <lineage>
        <taxon>Bacteria</taxon>
        <taxon>Pseudomonadati</taxon>
        <taxon>Bacteroidota</taxon>
        <taxon>Bacteroidia</taxon>
        <taxon>Bacteroidales</taxon>
        <taxon>Prevotellaceae</taxon>
        <taxon>Segatella</taxon>
    </lineage>
</organism>
<keyword evidence="3" id="KW-0547">Nucleotide-binding</keyword>
<evidence type="ECO:0000313" key="3">
    <source>
        <dbReference type="EMBL" id="MQP10581.1"/>
    </source>
</evidence>
<accession>A0A6A7W7Y6</accession>
<dbReference type="OrthoDB" id="9801840at2"/>
<dbReference type="PANTHER" id="PTHR33295">
    <property type="entry name" value="ATPASE"/>
    <property type="match status" value="1"/>
</dbReference>
<evidence type="ECO:0000313" key="4">
    <source>
        <dbReference type="Proteomes" id="UP000384372"/>
    </source>
</evidence>
<keyword evidence="3" id="KW-0067">ATP-binding</keyword>
<dbReference type="AlphaFoldDB" id="A0A6A7W7Y6"/>
<dbReference type="Gene3D" id="3.40.50.300">
    <property type="entry name" value="P-loop containing nucleotide triphosphate hydrolases"/>
    <property type="match status" value="1"/>
</dbReference>
<dbReference type="PANTHER" id="PTHR33295:SF7">
    <property type="entry name" value="ATPASE"/>
    <property type="match status" value="1"/>
</dbReference>
<evidence type="ECO:0000259" key="2">
    <source>
        <dbReference type="Pfam" id="PF13635"/>
    </source>
</evidence>
<dbReference type="RefSeq" id="WP_158462414.1">
    <property type="nucleotide sequence ID" value="NZ_VZAD01000013.1"/>
</dbReference>
<feature type="domain" description="AAA" evidence="1">
    <location>
        <begin position="25"/>
        <end position="163"/>
    </location>
</feature>
<dbReference type="SUPFAM" id="SSF52980">
    <property type="entry name" value="Restriction endonuclease-like"/>
    <property type="match status" value="1"/>
</dbReference>
<feature type="domain" description="DUF4143" evidence="2">
    <location>
        <begin position="243"/>
        <end position="404"/>
    </location>
</feature>
<dbReference type="InterPro" id="IPR041682">
    <property type="entry name" value="AAA_14"/>
</dbReference>
<keyword evidence="4" id="KW-1185">Reference proteome</keyword>
<dbReference type="SUPFAM" id="SSF52540">
    <property type="entry name" value="P-loop containing nucleoside triphosphate hydrolases"/>
    <property type="match status" value="1"/>
</dbReference>
<comment type="caution">
    <text evidence="3">The sequence shown here is derived from an EMBL/GenBank/DDBJ whole genome shotgun (WGS) entry which is preliminary data.</text>
</comment>